<sequence length="60" mass="6841">MGEVKDNDYKEELVDFEDDDPKALDSASARPFADTAKKLEKDPLHFKGNGEMKRIPFPRS</sequence>
<evidence type="ECO:0000313" key="3">
    <source>
        <dbReference type="Proteomes" id="UP000327013"/>
    </source>
</evidence>
<feature type="compositionally biased region" description="Basic and acidic residues" evidence="1">
    <location>
        <begin position="1"/>
        <end position="13"/>
    </location>
</feature>
<protein>
    <submittedName>
        <fullName evidence="2">Uncharacterized protein</fullName>
    </submittedName>
</protein>
<evidence type="ECO:0000313" key="2">
    <source>
        <dbReference type="EMBL" id="KAE8124903.1"/>
    </source>
</evidence>
<dbReference type="AlphaFoldDB" id="A0A5N6RUL7"/>
<evidence type="ECO:0000256" key="1">
    <source>
        <dbReference type="SAM" id="MobiDB-lite"/>
    </source>
</evidence>
<name>A0A5N6RUL7_9ROSI</name>
<dbReference type="EMBL" id="CM017328">
    <property type="protein sequence ID" value="KAE8124903.1"/>
    <property type="molecule type" value="Genomic_DNA"/>
</dbReference>
<keyword evidence="3" id="KW-1185">Reference proteome</keyword>
<reference evidence="2 3" key="1">
    <citation type="submission" date="2019-06" db="EMBL/GenBank/DDBJ databases">
        <title>A chromosomal-level reference genome of Carpinus fangiana (Coryloideae, Betulaceae).</title>
        <authorList>
            <person name="Yang X."/>
            <person name="Wang Z."/>
            <person name="Zhang L."/>
            <person name="Hao G."/>
            <person name="Liu J."/>
            <person name="Yang Y."/>
        </authorList>
    </citation>
    <scope>NUCLEOTIDE SEQUENCE [LARGE SCALE GENOMIC DNA]</scope>
    <source>
        <strain evidence="2">Cfa_2016G</strain>
        <tissue evidence="2">Leaf</tissue>
    </source>
</reference>
<accession>A0A5N6RUL7</accession>
<feature type="region of interest" description="Disordered" evidence="1">
    <location>
        <begin position="1"/>
        <end position="60"/>
    </location>
</feature>
<gene>
    <name evidence="2" type="ORF">FH972_019746</name>
</gene>
<proteinExistence type="predicted"/>
<organism evidence="2 3">
    <name type="scientific">Carpinus fangiana</name>
    <dbReference type="NCBI Taxonomy" id="176857"/>
    <lineage>
        <taxon>Eukaryota</taxon>
        <taxon>Viridiplantae</taxon>
        <taxon>Streptophyta</taxon>
        <taxon>Embryophyta</taxon>
        <taxon>Tracheophyta</taxon>
        <taxon>Spermatophyta</taxon>
        <taxon>Magnoliopsida</taxon>
        <taxon>eudicotyledons</taxon>
        <taxon>Gunneridae</taxon>
        <taxon>Pentapetalae</taxon>
        <taxon>rosids</taxon>
        <taxon>fabids</taxon>
        <taxon>Fagales</taxon>
        <taxon>Betulaceae</taxon>
        <taxon>Carpinus</taxon>
    </lineage>
</organism>
<feature type="compositionally biased region" description="Basic and acidic residues" evidence="1">
    <location>
        <begin position="35"/>
        <end position="54"/>
    </location>
</feature>
<dbReference type="Proteomes" id="UP000327013">
    <property type="component" value="Chromosome 8"/>
</dbReference>